<reference evidence="9" key="1">
    <citation type="submission" date="2016-10" db="EMBL/GenBank/DDBJ databases">
        <authorList>
            <person name="Varghese N."/>
            <person name="Submissions S."/>
        </authorList>
    </citation>
    <scope>NUCLEOTIDE SEQUENCE [LARGE SCALE GENOMIC DNA]</scope>
    <source>
        <strain evidence="9">CGMCC 1.11014</strain>
    </source>
</reference>
<name>A0A1I7GQJ7_9BURK</name>
<protein>
    <submittedName>
        <fullName evidence="8">Methyl-accepting chemotaxis protein</fullName>
    </submittedName>
</protein>
<dbReference type="GO" id="GO:0006935">
    <property type="term" value="P:chemotaxis"/>
    <property type="evidence" value="ECO:0007669"/>
    <property type="project" value="InterPro"/>
</dbReference>
<feature type="compositionally biased region" description="Low complexity" evidence="5">
    <location>
        <begin position="556"/>
        <end position="565"/>
    </location>
</feature>
<dbReference type="CDD" id="cd11386">
    <property type="entry name" value="MCP_signal"/>
    <property type="match status" value="1"/>
</dbReference>
<dbReference type="STRING" id="1035707.SAMN05216552_100433"/>
<dbReference type="PROSITE" id="PS51257">
    <property type="entry name" value="PROKAR_LIPOPROTEIN"/>
    <property type="match status" value="1"/>
</dbReference>
<dbReference type="Pfam" id="PF12729">
    <property type="entry name" value="4HB_MCP_1"/>
    <property type="match status" value="1"/>
</dbReference>
<evidence type="ECO:0000256" key="3">
    <source>
        <dbReference type="ARBA" id="ARBA00029447"/>
    </source>
</evidence>
<dbReference type="PRINTS" id="PR00260">
    <property type="entry name" value="CHEMTRNSDUCR"/>
</dbReference>
<organism evidence="8 9">
    <name type="scientific">Pseudoduganella namucuonensis</name>
    <dbReference type="NCBI Taxonomy" id="1035707"/>
    <lineage>
        <taxon>Bacteria</taxon>
        <taxon>Pseudomonadati</taxon>
        <taxon>Pseudomonadota</taxon>
        <taxon>Betaproteobacteria</taxon>
        <taxon>Burkholderiales</taxon>
        <taxon>Oxalobacteraceae</taxon>
        <taxon>Telluria group</taxon>
        <taxon>Pseudoduganella</taxon>
    </lineage>
</organism>
<sequence length="565" mass="59114">MRLPTLKVGARLGLGFTVLLLLLAIITAIGIACMAQIQQRLDQVIHINNAETKLVLEMRSTLSDRLISLRNLALSNEAALGQAEAGRIKEQAKKYAAAQRQLRDMLDSRPDASAEKVALLRKIGEREKAALPLMDKAADLAQSLKVDEAARVLMSDLQPLQVLWRAALGELLDVEEKLSAAAAEDAAAAYAQARLFMLALGGVSLLVGVATALLITRGLLRQLGGEPADAVAIAGQIAAGNLAVVIDLKPHDQASLLHAIRGMRDRLAVIVGEVREGTDHIASASKQIASGNADLSARTERQAGTLEETTASMEELTATVRQNAGHAQEADRLALSASEAAIEGGAVVSRVVERMEAINASSRRIVDIIGVIDGIAFQTNILALNAAVEAARAGEQGRGFAVVASEVRGLAQRSAAAAKEIKTLIADSVRQVESGSALAGDAGSTMDGVVASIQRVSGIMSEITAASSDQSRDIEQVHLAISQMDQATQQNAALVEEAAEAARSLQARAGRLVEVVSVFRLEGGRGAVAPRAADAPARRPRVPVSSGRAHPRERGAGLPLAARGA</sequence>
<evidence type="ECO:0000256" key="4">
    <source>
        <dbReference type="PROSITE-ProRule" id="PRU00284"/>
    </source>
</evidence>
<evidence type="ECO:0000256" key="1">
    <source>
        <dbReference type="ARBA" id="ARBA00004370"/>
    </source>
</evidence>
<dbReference type="Gene3D" id="1.10.287.950">
    <property type="entry name" value="Methyl-accepting chemotaxis protein"/>
    <property type="match status" value="1"/>
</dbReference>
<dbReference type="InterPro" id="IPR047347">
    <property type="entry name" value="YvaQ-like_sensor"/>
</dbReference>
<dbReference type="RefSeq" id="WP_177306973.1">
    <property type="nucleotide sequence ID" value="NZ_FPBO01000004.1"/>
</dbReference>
<evidence type="ECO:0000256" key="6">
    <source>
        <dbReference type="SAM" id="Phobius"/>
    </source>
</evidence>
<keyword evidence="4" id="KW-0807">Transducer</keyword>
<dbReference type="InterPro" id="IPR004090">
    <property type="entry name" value="Chemotax_Me-accpt_rcpt"/>
</dbReference>
<comment type="subcellular location">
    <subcellularLocation>
        <location evidence="1">Membrane</location>
    </subcellularLocation>
</comment>
<evidence type="ECO:0000313" key="8">
    <source>
        <dbReference type="EMBL" id="SFU50724.1"/>
    </source>
</evidence>
<dbReference type="PANTHER" id="PTHR43531:SF14">
    <property type="entry name" value="METHYL-ACCEPTING CHEMOTAXIS PROTEIN I-RELATED"/>
    <property type="match status" value="1"/>
</dbReference>
<dbReference type="PROSITE" id="PS50111">
    <property type="entry name" value="CHEMOTAXIS_TRANSDUC_2"/>
    <property type="match status" value="1"/>
</dbReference>
<evidence type="ECO:0000256" key="2">
    <source>
        <dbReference type="ARBA" id="ARBA00022481"/>
    </source>
</evidence>
<dbReference type="CDD" id="cd19411">
    <property type="entry name" value="MCP2201-like_sensor"/>
    <property type="match status" value="1"/>
</dbReference>
<keyword evidence="6" id="KW-1133">Transmembrane helix</keyword>
<proteinExistence type="inferred from homology"/>
<dbReference type="GO" id="GO:0007165">
    <property type="term" value="P:signal transduction"/>
    <property type="evidence" value="ECO:0007669"/>
    <property type="project" value="UniProtKB-KW"/>
</dbReference>
<dbReference type="SMART" id="SM00283">
    <property type="entry name" value="MA"/>
    <property type="match status" value="1"/>
</dbReference>
<dbReference type="EMBL" id="FPBO01000004">
    <property type="protein sequence ID" value="SFU50724.1"/>
    <property type="molecule type" value="Genomic_DNA"/>
</dbReference>
<accession>A0A1I7GQJ7</accession>
<gene>
    <name evidence="8" type="ORF">SAMN05216552_100433</name>
</gene>
<dbReference type="GO" id="GO:0005886">
    <property type="term" value="C:plasma membrane"/>
    <property type="evidence" value="ECO:0007669"/>
    <property type="project" value="TreeGrafter"/>
</dbReference>
<comment type="similarity">
    <text evidence="3">Belongs to the methyl-accepting chemotaxis (MCP) protein family.</text>
</comment>
<feature type="domain" description="Methyl-accepting transducer" evidence="7">
    <location>
        <begin position="277"/>
        <end position="506"/>
    </location>
</feature>
<evidence type="ECO:0000256" key="5">
    <source>
        <dbReference type="SAM" id="MobiDB-lite"/>
    </source>
</evidence>
<dbReference type="InterPro" id="IPR024478">
    <property type="entry name" value="HlyB_4HB_MCP"/>
</dbReference>
<feature type="transmembrane region" description="Helical" evidence="6">
    <location>
        <begin position="195"/>
        <end position="215"/>
    </location>
</feature>
<dbReference type="InterPro" id="IPR051310">
    <property type="entry name" value="MCP_chemotaxis"/>
</dbReference>
<evidence type="ECO:0000259" key="7">
    <source>
        <dbReference type="PROSITE" id="PS50111"/>
    </source>
</evidence>
<feature type="region of interest" description="Disordered" evidence="5">
    <location>
        <begin position="529"/>
        <end position="565"/>
    </location>
</feature>
<dbReference type="PANTHER" id="PTHR43531">
    <property type="entry name" value="PROTEIN ICFG"/>
    <property type="match status" value="1"/>
</dbReference>
<keyword evidence="2" id="KW-0488">Methylation</keyword>
<keyword evidence="6" id="KW-0472">Membrane</keyword>
<keyword evidence="6" id="KW-0812">Transmembrane</keyword>
<dbReference type="Pfam" id="PF00015">
    <property type="entry name" value="MCPsignal"/>
    <property type="match status" value="1"/>
</dbReference>
<dbReference type="GO" id="GO:0004888">
    <property type="term" value="F:transmembrane signaling receptor activity"/>
    <property type="evidence" value="ECO:0007669"/>
    <property type="project" value="InterPro"/>
</dbReference>
<evidence type="ECO:0000313" key="9">
    <source>
        <dbReference type="Proteomes" id="UP000199391"/>
    </source>
</evidence>
<keyword evidence="9" id="KW-1185">Reference proteome</keyword>
<dbReference type="FunFam" id="1.10.287.950:FF:000001">
    <property type="entry name" value="Methyl-accepting chemotaxis sensory transducer"/>
    <property type="match status" value="1"/>
</dbReference>
<dbReference type="InterPro" id="IPR004089">
    <property type="entry name" value="MCPsignal_dom"/>
</dbReference>
<dbReference type="Proteomes" id="UP000199391">
    <property type="component" value="Unassembled WGS sequence"/>
</dbReference>
<dbReference type="AlphaFoldDB" id="A0A1I7GQJ7"/>
<dbReference type="SUPFAM" id="SSF58104">
    <property type="entry name" value="Methyl-accepting chemotaxis protein (MCP) signaling domain"/>
    <property type="match status" value="1"/>
</dbReference>